<keyword evidence="2" id="KW-0805">Transcription regulation</keyword>
<protein>
    <submittedName>
        <fullName evidence="6">LysR family transcriptional regulator</fullName>
    </submittedName>
</protein>
<organism evidence="6 7">
    <name type="scientific">Parasedimentitalea maritima</name>
    <dbReference type="NCBI Taxonomy" id="2578117"/>
    <lineage>
        <taxon>Bacteria</taxon>
        <taxon>Pseudomonadati</taxon>
        <taxon>Pseudomonadota</taxon>
        <taxon>Alphaproteobacteria</taxon>
        <taxon>Rhodobacterales</taxon>
        <taxon>Paracoccaceae</taxon>
        <taxon>Parasedimentitalea</taxon>
    </lineage>
</organism>
<name>A0A6A4RLB5_9RHOB</name>
<accession>A0A6A4RLB5</accession>
<dbReference type="CDD" id="cd08422">
    <property type="entry name" value="PBP2_CrgA_like"/>
    <property type="match status" value="1"/>
</dbReference>
<keyword evidence="3" id="KW-0238">DNA-binding</keyword>
<dbReference type="InterPro" id="IPR000847">
    <property type="entry name" value="LysR_HTH_N"/>
</dbReference>
<evidence type="ECO:0000256" key="1">
    <source>
        <dbReference type="ARBA" id="ARBA00009437"/>
    </source>
</evidence>
<dbReference type="Pfam" id="PF00126">
    <property type="entry name" value="HTH_1"/>
    <property type="match status" value="1"/>
</dbReference>
<dbReference type="EMBL" id="WSFO01000001">
    <property type="protein sequence ID" value="KAE9632517.1"/>
    <property type="molecule type" value="Genomic_DNA"/>
</dbReference>
<dbReference type="GO" id="GO:0003700">
    <property type="term" value="F:DNA-binding transcription factor activity"/>
    <property type="evidence" value="ECO:0007669"/>
    <property type="project" value="InterPro"/>
</dbReference>
<gene>
    <name evidence="6" type="ORF">GP644_01715</name>
</gene>
<sequence>MSFDLKSLELFVRVAALGAIGRAGVEFNLSSTNATHRIKALETDLQVKLLNRTTRAVSLTPDGEIFLDYAKRILNDVEDARTVLSQTTATVSGVVRVTASASLGRTHIVPFVPEFSRLYPDVKLDLNLTDNLVDIVEQGYDLAFRMGELAPSSLLAQKLDDNPVLLVASPDYLARKGYPEHPDDLRNHDCLTLGERHGWHLRGPDGAEHRIRSDFTARSNLGDALVEWAVGGMGIAHAALWHAGPAIEAGHLVPILPGYSVFFDMKMWAVRPPGRLMPLRVKVFLDFMQARFIATNQKQYGAILPEMSQYLGK</sequence>
<dbReference type="InterPro" id="IPR036388">
    <property type="entry name" value="WH-like_DNA-bd_sf"/>
</dbReference>
<dbReference type="Gene3D" id="3.40.190.290">
    <property type="match status" value="1"/>
</dbReference>
<dbReference type="InterPro" id="IPR005119">
    <property type="entry name" value="LysR_subst-bd"/>
</dbReference>
<dbReference type="Gene3D" id="1.10.10.10">
    <property type="entry name" value="Winged helix-like DNA-binding domain superfamily/Winged helix DNA-binding domain"/>
    <property type="match status" value="1"/>
</dbReference>
<dbReference type="GO" id="GO:0003677">
    <property type="term" value="F:DNA binding"/>
    <property type="evidence" value="ECO:0007669"/>
    <property type="project" value="UniProtKB-KW"/>
</dbReference>
<evidence type="ECO:0000256" key="4">
    <source>
        <dbReference type="ARBA" id="ARBA00023163"/>
    </source>
</evidence>
<dbReference type="Proteomes" id="UP000441586">
    <property type="component" value="Unassembled WGS sequence"/>
</dbReference>
<keyword evidence="4" id="KW-0804">Transcription</keyword>
<dbReference type="InterPro" id="IPR058163">
    <property type="entry name" value="LysR-type_TF_proteobact-type"/>
</dbReference>
<evidence type="ECO:0000256" key="3">
    <source>
        <dbReference type="ARBA" id="ARBA00023125"/>
    </source>
</evidence>
<evidence type="ECO:0000256" key="2">
    <source>
        <dbReference type="ARBA" id="ARBA00023015"/>
    </source>
</evidence>
<evidence type="ECO:0000259" key="5">
    <source>
        <dbReference type="PROSITE" id="PS50931"/>
    </source>
</evidence>
<dbReference type="Pfam" id="PF03466">
    <property type="entry name" value="LysR_substrate"/>
    <property type="match status" value="1"/>
</dbReference>
<feature type="domain" description="HTH lysR-type" evidence="5">
    <location>
        <begin position="3"/>
        <end position="60"/>
    </location>
</feature>
<dbReference type="SUPFAM" id="SSF53850">
    <property type="entry name" value="Periplasmic binding protein-like II"/>
    <property type="match status" value="1"/>
</dbReference>
<dbReference type="AlphaFoldDB" id="A0A6A4RLB5"/>
<evidence type="ECO:0000313" key="6">
    <source>
        <dbReference type="EMBL" id="KAE9632517.1"/>
    </source>
</evidence>
<evidence type="ECO:0000313" key="7">
    <source>
        <dbReference type="Proteomes" id="UP000441586"/>
    </source>
</evidence>
<dbReference type="PANTHER" id="PTHR30537:SF5">
    <property type="entry name" value="HTH-TYPE TRANSCRIPTIONAL ACTIVATOR TTDR-RELATED"/>
    <property type="match status" value="1"/>
</dbReference>
<reference evidence="6 7" key="1">
    <citation type="submission" date="2019-12" db="EMBL/GenBank/DDBJ databases">
        <authorList>
            <person name="Zhang Y.-J."/>
        </authorList>
    </citation>
    <scope>NUCLEOTIDE SEQUENCE [LARGE SCALE GENOMIC DNA]</scope>
    <source>
        <strain evidence="6 7">H18S-6</strain>
    </source>
</reference>
<comment type="similarity">
    <text evidence="1">Belongs to the LysR transcriptional regulatory family.</text>
</comment>
<dbReference type="RefSeq" id="WP_158976550.1">
    <property type="nucleotide sequence ID" value="NZ_WSFO01000001.1"/>
</dbReference>
<dbReference type="InterPro" id="IPR036390">
    <property type="entry name" value="WH_DNA-bd_sf"/>
</dbReference>
<proteinExistence type="inferred from homology"/>
<dbReference type="PANTHER" id="PTHR30537">
    <property type="entry name" value="HTH-TYPE TRANSCRIPTIONAL REGULATOR"/>
    <property type="match status" value="1"/>
</dbReference>
<dbReference type="FunFam" id="1.10.10.10:FF:000001">
    <property type="entry name" value="LysR family transcriptional regulator"/>
    <property type="match status" value="1"/>
</dbReference>
<dbReference type="PROSITE" id="PS50931">
    <property type="entry name" value="HTH_LYSR"/>
    <property type="match status" value="1"/>
</dbReference>
<dbReference type="SUPFAM" id="SSF46785">
    <property type="entry name" value="Winged helix' DNA-binding domain"/>
    <property type="match status" value="1"/>
</dbReference>
<comment type="caution">
    <text evidence="6">The sequence shown here is derived from an EMBL/GenBank/DDBJ whole genome shotgun (WGS) entry which is preliminary data.</text>
</comment>